<sequence>MSQTTLKLELANLYKTDYLAWVELTLTKLRSQDLAAIDWDNIIEEIADIGKSTRSSLKSNLRIVLQHLLKWQYQPSHRSRSWQSSIIEHRLRIEDAFTESPSLKRYFAEIFDDAYTGAIQLASSETGISKKTFPNTCPYTQEQVLDPDFLPN</sequence>
<protein>
    <submittedName>
        <fullName evidence="1">DUF29 domain-containing protein</fullName>
    </submittedName>
</protein>
<proteinExistence type="predicted"/>
<dbReference type="InterPro" id="IPR002636">
    <property type="entry name" value="DUF29"/>
</dbReference>
<dbReference type="Gene3D" id="1.20.1220.20">
    <property type="entry name" value="Uncharcterised protein PF01724"/>
    <property type="match status" value="1"/>
</dbReference>
<organism evidence="1 2">
    <name type="scientific">Pseudanabaena yagii GIHE-NHR1</name>
    <dbReference type="NCBI Taxonomy" id="2722753"/>
    <lineage>
        <taxon>Bacteria</taxon>
        <taxon>Bacillati</taxon>
        <taxon>Cyanobacteriota</taxon>
        <taxon>Cyanophyceae</taxon>
        <taxon>Pseudanabaenales</taxon>
        <taxon>Pseudanabaenaceae</taxon>
        <taxon>Pseudanabaena</taxon>
        <taxon>Pseudanabaena yagii</taxon>
    </lineage>
</organism>
<dbReference type="EMBL" id="JAAVJL010000001">
    <property type="protein sequence ID" value="NMF56514.1"/>
    <property type="molecule type" value="Genomic_DNA"/>
</dbReference>
<evidence type="ECO:0000313" key="1">
    <source>
        <dbReference type="EMBL" id="NMF56514.1"/>
    </source>
</evidence>
<comment type="caution">
    <text evidence="1">The sequence shown here is derived from an EMBL/GenBank/DDBJ whole genome shotgun (WGS) entry which is preliminary data.</text>
</comment>
<dbReference type="PANTHER" id="PTHR34235">
    <property type="entry name" value="SLR1203 PROTEIN-RELATED"/>
    <property type="match status" value="1"/>
</dbReference>
<dbReference type="Pfam" id="PF01724">
    <property type="entry name" value="DUF29"/>
    <property type="match status" value="1"/>
</dbReference>
<gene>
    <name evidence="1" type="ORF">HC246_00340</name>
</gene>
<keyword evidence="2" id="KW-1185">Reference proteome</keyword>
<dbReference type="RefSeq" id="WP_169361652.1">
    <property type="nucleotide sequence ID" value="NZ_JAAVJL010000001.1"/>
</dbReference>
<accession>A0ABX1LNT9</accession>
<evidence type="ECO:0000313" key="2">
    <source>
        <dbReference type="Proteomes" id="UP000738376"/>
    </source>
</evidence>
<name>A0ABX1LNT9_9CYAN</name>
<dbReference type="Proteomes" id="UP000738376">
    <property type="component" value="Unassembled WGS sequence"/>
</dbReference>
<dbReference type="PANTHER" id="PTHR34235:SF3">
    <property type="entry name" value="SLR1203 PROTEIN"/>
    <property type="match status" value="1"/>
</dbReference>
<reference evidence="1 2" key="1">
    <citation type="submission" date="2020-03" db="EMBL/GenBank/DDBJ databases">
        <title>Draft Genome Sequence of 2-Methylisoborneol Producing Pseudanabaena yagii Strain GIHE-NHR1 Isolated from North Han River in South Korea.</title>
        <authorList>
            <person name="Jeong J."/>
        </authorList>
    </citation>
    <scope>NUCLEOTIDE SEQUENCE [LARGE SCALE GENOMIC DNA]</scope>
    <source>
        <strain evidence="1 2">GIHE-NHR1</strain>
    </source>
</reference>